<feature type="binding site" evidence="11">
    <location>
        <position position="143"/>
    </location>
    <ligand>
        <name>Mg(2+)</name>
        <dbReference type="ChEBI" id="CHEBI:18420"/>
        <label>2</label>
    </ligand>
</feature>
<reference evidence="13" key="1">
    <citation type="submission" date="2021-01" db="EMBL/GenBank/DDBJ databases">
        <title>Genome public.</title>
        <authorList>
            <person name="Liu C."/>
            <person name="Sun Q."/>
        </authorList>
    </citation>
    <scope>NUCLEOTIDE SEQUENCE</scope>
    <source>
        <strain evidence="13">YIM B02565</strain>
    </source>
</reference>
<evidence type="ECO:0000313" key="13">
    <source>
        <dbReference type="EMBL" id="MBL4931332.1"/>
    </source>
</evidence>
<dbReference type="Gene3D" id="3.90.870.10">
    <property type="entry name" value="DHBP synthase"/>
    <property type="match status" value="1"/>
</dbReference>
<keyword evidence="9 11" id="KW-0464">Manganese</keyword>
<dbReference type="InterPro" id="IPR017945">
    <property type="entry name" value="DHBP_synth_RibB-like_a/b_dom"/>
</dbReference>
<feature type="binding site" evidence="11">
    <location>
        <begin position="140"/>
        <end position="144"/>
    </location>
    <ligand>
        <name>D-ribulose 5-phosphate</name>
        <dbReference type="ChEBI" id="CHEBI:58121"/>
    </ligand>
</feature>
<dbReference type="PANTHER" id="PTHR21327:SF18">
    <property type="entry name" value="3,4-DIHYDROXY-2-BUTANONE 4-PHOSPHATE SYNTHASE"/>
    <property type="match status" value="1"/>
</dbReference>
<dbReference type="NCBIfam" id="TIGR00506">
    <property type="entry name" value="ribB"/>
    <property type="match status" value="1"/>
</dbReference>
<evidence type="ECO:0000256" key="1">
    <source>
        <dbReference type="ARBA" id="ARBA00000141"/>
    </source>
</evidence>
<dbReference type="FunFam" id="3.90.870.10:FF:000001">
    <property type="entry name" value="Riboflavin biosynthesis protein RibBA"/>
    <property type="match status" value="1"/>
</dbReference>
<comment type="subunit">
    <text evidence="11 12">Homodimer.</text>
</comment>
<dbReference type="SUPFAM" id="SSF55821">
    <property type="entry name" value="YrdC/RibB"/>
    <property type="match status" value="1"/>
</dbReference>
<comment type="caution">
    <text evidence="13">The sequence shown here is derived from an EMBL/GenBank/DDBJ whole genome shotgun (WGS) entry which is preliminary data.</text>
</comment>
<name>A0A937K365_9CLOT</name>
<protein>
    <recommendedName>
        <fullName evidence="11 12">3,4-dihydroxy-2-butanone 4-phosphate synthase</fullName>
        <shortName evidence="11 12">DHBP synthase</shortName>
        <ecNumber evidence="11 12">4.1.99.12</ecNumber>
    </recommendedName>
</protein>
<dbReference type="GO" id="GO:0003935">
    <property type="term" value="F:GTP cyclohydrolase II activity"/>
    <property type="evidence" value="ECO:0007669"/>
    <property type="project" value="TreeGrafter"/>
</dbReference>
<comment type="pathway">
    <text evidence="4 11 12">Cofactor biosynthesis; riboflavin biosynthesis; 2-hydroxy-3-oxobutyl phosphate from D-ribulose 5-phosphate: step 1/1.</text>
</comment>
<feature type="binding site" evidence="11">
    <location>
        <position position="29"/>
    </location>
    <ligand>
        <name>Mg(2+)</name>
        <dbReference type="ChEBI" id="CHEBI:18420"/>
        <label>2</label>
    </ligand>
</feature>
<evidence type="ECO:0000256" key="12">
    <source>
        <dbReference type="RuleBase" id="RU003843"/>
    </source>
</evidence>
<evidence type="ECO:0000256" key="7">
    <source>
        <dbReference type="ARBA" id="ARBA00022723"/>
    </source>
</evidence>
<keyword evidence="10 11" id="KW-0456">Lyase</keyword>
<comment type="similarity">
    <text evidence="5">In the N-terminal section; belongs to the DHBP synthase family.</text>
</comment>
<evidence type="ECO:0000256" key="2">
    <source>
        <dbReference type="ARBA" id="ARBA00001936"/>
    </source>
</evidence>
<dbReference type="GO" id="GO:0030145">
    <property type="term" value="F:manganese ion binding"/>
    <property type="evidence" value="ECO:0007669"/>
    <property type="project" value="UniProtKB-UniRule"/>
</dbReference>
<evidence type="ECO:0000256" key="4">
    <source>
        <dbReference type="ARBA" id="ARBA00004904"/>
    </source>
</evidence>
<dbReference type="Proteomes" id="UP000623681">
    <property type="component" value="Unassembled WGS sequence"/>
</dbReference>
<dbReference type="EMBL" id="JAESWA010000019">
    <property type="protein sequence ID" value="MBL4931332.1"/>
    <property type="molecule type" value="Genomic_DNA"/>
</dbReference>
<dbReference type="HAMAP" id="MF_00180">
    <property type="entry name" value="RibB"/>
    <property type="match status" value="1"/>
</dbReference>
<sequence>MFKFNTVEEAIEDIKAGKIIVVIDNEDRENEGDLLMAAEKAKPEDINFMATYGRGLICTPLEERLTNKLDINAMVENNTDNHGTAFTVSVDHINTTTGISAFERAETIVKLLDESSKPEDFRRPGHVFPLVAKKGGVLERPGHTEAAVDLPRLAGLKPAGVICEIMNDDGTMARTGDLMKYVEKHGLKIITIEALIAYRKQNNL</sequence>
<comment type="cofactor">
    <cofactor evidence="11 12">
        <name>Mg(2+)</name>
        <dbReference type="ChEBI" id="CHEBI:18420"/>
    </cofactor>
    <cofactor evidence="11 12">
        <name>Mn(2+)</name>
        <dbReference type="ChEBI" id="CHEBI:29035"/>
    </cofactor>
    <text evidence="11 12">Binds 2 divalent metal cations per subunit. Magnesium or manganese.</text>
</comment>
<feature type="binding site" evidence="11">
    <location>
        <begin position="28"/>
        <end position="29"/>
    </location>
    <ligand>
        <name>D-ribulose 5-phosphate</name>
        <dbReference type="ChEBI" id="CHEBI:58121"/>
    </ligand>
</feature>
<dbReference type="GO" id="GO:0005829">
    <property type="term" value="C:cytosol"/>
    <property type="evidence" value="ECO:0007669"/>
    <property type="project" value="TreeGrafter"/>
</dbReference>
<evidence type="ECO:0000256" key="5">
    <source>
        <dbReference type="ARBA" id="ARBA00005520"/>
    </source>
</evidence>
<evidence type="ECO:0000256" key="8">
    <source>
        <dbReference type="ARBA" id="ARBA00022842"/>
    </source>
</evidence>
<comment type="similarity">
    <text evidence="11 12">Belongs to the DHBP synthase family.</text>
</comment>
<dbReference type="EC" id="4.1.99.12" evidence="11 12"/>
<feature type="binding site" evidence="11">
    <location>
        <position position="29"/>
    </location>
    <ligand>
        <name>Mg(2+)</name>
        <dbReference type="ChEBI" id="CHEBI:18420"/>
        <label>1</label>
    </ligand>
</feature>
<dbReference type="Pfam" id="PF00926">
    <property type="entry name" value="DHBP_synthase"/>
    <property type="match status" value="1"/>
</dbReference>
<keyword evidence="14" id="KW-1185">Reference proteome</keyword>
<feature type="binding site" evidence="11">
    <location>
        <position position="33"/>
    </location>
    <ligand>
        <name>D-ribulose 5-phosphate</name>
        <dbReference type="ChEBI" id="CHEBI:58121"/>
    </ligand>
</feature>
<dbReference type="InterPro" id="IPR000422">
    <property type="entry name" value="DHBP_synthase_RibB"/>
</dbReference>
<dbReference type="PANTHER" id="PTHR21327">
    <property type="entry name" value="GTP CYCLOHYDROLASE II-RELATED"/>
    <property type="match status" value="1"/>
</dbReference>
<keyword evidence="7 11" id="KW-0479">Metal-binding</keyword>
<evidence type="ECO:0000256" key="9">
    <source>
        <dbReference type="ARBA" id="ARBA00023211"/>
    </source>
</evidence>
<keyword evidence="8 11" id="KW-0460">Magnesium</keyword>
<dbReference type="AlphaFoldDB" id="A0A937K365"/>
<evidence type="ECO:0000256" key="10">
    <source>
        <dbReference type="ARBA" id="ARBA00023239"/>
    </source>
</evidence>
<comment type="function">
    <text evidence="3 11 12">Catalyzes the conversion of D-ribulose 5-phosphate to formate and 3,4-dihydroxy-2-butanone 4-phosphate.</text>
</comment>
<comment type="catalytic activity">
    <reaction evidence="1 11 12">
        <text>D-ribulose 5-phosphate = (2S)-2-hydroxy-3-oxobutyl phosphate + formate + H(+)</text>
        <dbReference type="Rhea" id="RHEA:18457"/>
        <dbReference type="ChEBI" id="CHEBI:15378"/>
        <dbReference type="ChEBI" id="CHEBI:15740"/>
        <dbReference type="ChEBI" id="CHEBI:58121"/>
        <dbReference type="ChEBI" id="CHEBI:58830"/>
        <dbReference type="EC" id="4.1.99.12"/>
    </reaction>
</comment>
<organism evidence="13 14">
    <name type="scientific">Clostridium paridis</name>
    <dbReference type="NCBI Taxonomy" id="2803863"/>
    <lineage>
        <taxon>Bacteria</taxon>
        <taxon>Bacillati</taxon>
        <taxon>Bacillota</taxon>
        <taxon>Clostridia</taxon>
        <taxon>Eubacteriales</taxon>
        <taxon>Clostridiaceae</taxon>
        <taxon>Clostridium</taxon>
    </lineage>
</organism>
<feature type="site" description="Essential for catalytic activity" evidence="11">
    <location>
        <position position="126"/>
    </location>
</feature>
<dbReference type="GO" id="GO:0008686">
    <property type="term" value="F:3,4-dihydroxy-2-butanone-4-phosphate synthase activity"/>
    <property type="evidence" value="ECO:0007669"/>
    <property type="project" value="UniProtKB-UniRule"/>
</dbReference>
<comment type="cofactor">
    <cofactor evidence="2">
        <name>Mn(2+)</name>
        <dbReference type="ChEBI" id="CHEBI:29035"/>
    </cofactor>
</comment>
<keyword evidence="6 11" id="KW-0686">Riboflavin biosynthesis</keyword>
<evidence type="ECO:0000256" key="11">
    <source>
        <dbReference type="HAMAP-Rule" id="MF_00180"/>
    </source>
</evidence>
<evidence type="ECO:0000256" key="6">
    <source>
        <dbReference type="ARBA" id="ARBA00022619"/>
    </source>
</evidence>
<accession>A0A937K365</accession>
<gene>
    <name evidence="11 13" type="primary">ribB</name>
    <name evidence="13" type="ORF">JK634_05905</name>
</gene>
<evidence type="ECO:0000256" key="3">
    <source>
        <dbReference type="ARBA" id="ARBA00002284"/>
    </source>
</evidence>
<evidence type="ECO:0000313" key="14">
    <source>
        <dbReference type="Proteomes" id="UP000623681"/>
    </source>
</evidence>
<dbReference type="GO" id="GO:0009231">
    <property type="term" value="P:riboflavin biosynthetic process"/>
    <property type="evidence" value="ECO:0007669"/>
    <property type="project" value="UniProtKB-UniRule"/>
</dbReference>
<proteinExistence type="inferred from homology"/>
<feature type="site" description="Essential for catalytic activity" evidence="11">
    <location>
        <position position="164"/>
    </location>
</feature>
<dbReference type="GO" id="GO:0000287">
    <property type="term" value="F:magnesium ion binding"/>
    <property type="evidence" value="ECO:0007669"/>
    <property type="project" value="UniProtKB-UniRule"/>
</dbReference>